<reference evidence="2 3" key="1">
    <citation type="submission" date="2019-06" db="EMBL/GenBank/DDBJ databases">
        <title>Nitrosomonas stercoris KYUHI-S whole genome shotgun sequence.</title>
        <authorList>
            <person name="Nakagawa T."/>
            <person name="Tsuchiya Y."/>
            <person name="Takahashi R."/>
        </authorList>
    </citation>
    <scope>NUCLEOTIDE SEQUENCE [LARGE SCALE GENOMIC DNA]</scope>
    <source>
        <strain evidence="2 3">KYUHI-S</strain>
    </source>
</reference>
<dbReference type="Proteomes" id="UP000316473">
    <property type="component" value="Chromosome"/>
</dbReference>
<name>A0A4Y1YMI3_9PROT</name>
<evidence type="ECO:0000256" key="1">
    <source>
        <dbReference type="SAM" id="Phobius"/>
    </source>
</evidence>
<dbReference type="AlphaFoldDB" id="A0A4Y1YMI3"/>
<gene>
    <name evidence="2" type="ORF">Nstercoris_01183</name>
</gene>
<keyword evidence="1" id="KW-0472">Membrane</keyword>
<protein>
    <submittedName>
        <fullName evidence="2">Uncharacterized protein</fullName>
    </submittedName>
</protein>
<sequence>MTEDKDTELNCRKLRTALILTIMAAAVFIATLIFK</sequence>
<proteinExistence type="predicted"/>
<dbReference type="KEGG" id="nst:Nstercoris_01183"/>
<dbReference type="EMBL" id="AP019755">
    <property type="protein sequence ID" value="BBL34929.1"/>
    <property type="molecule type" value="Genomic_DNA"/>
</dbReference>
<accession>A0A4Y1YMI3</accession>
<evidence type="ECO:0000313" key="2">
    <source>
        <dbReference type="EMBL" id="BBL34929.1"/>
    </source>
</evidence>
<feature type="transmembrane region" description="Helical" evidence="1">
    <location>
        <begin position="14"/>
        <end position="34"/>
    </location>
</feature>
<keyword evidence="3" id="KW-1185">Reference proteome</keyword>
<organism evidence="2 3">
    <name type="scientific">Nitrosomonas stercoris</name>
    <dbReference type="NCBI Taxonomy" id="1444684"/>
    <lineage>
        <taxon>Bacteria</taxon>
        <taxon>Pseudomonadati</taxon>
        <taxon>Pseudomonadota</taxon>
        <taxon>Betaproteobacteria</taxon>
        <taxon>Nitrosomonadales</taxon>
        <taxon>Nitrosomonadaceae</taxon>
        <taxon>Nitrosomonas</taxon>
    </lineage>
</organism>
<keyword evidence="1" id="KW-1133">Transmembrane helix</keyword>
<keyword evidence="1" id="KW-0812">Transmembrane</keyword>
<evidence type="ECO:0000313" key="3">
    <source>
        <dbReference type="Proteomes" id="UP000316473"/>
    </source>
</evidence>